<feature type="compositionally biased region" description="Pro residues" evidence="1">
    <location>
        <begin position="350"/>
        <end position="360"/>
    </location>
</feature>
<dbReference type="EMBL" id="JAWCUI010000004">
    <property type="protein sequence ID" value="KAL1902750.1"/>
    <property type="molecule type" value="Genomic_DNA"/>
</dbReference>
<feature type="region of interest" description="Disordered" evidence="1">
    <location>
        <begin position="392"/>
        <end position="509"/>
    </location>
</feature>
<evidence type="ECO:0000313" key="3">
    <source>
        <dbReference type="Proteomes" id="UP001583186"/>
    </source>
</evidence>
<keyword evidence="3" id="KW-1185">Reference proteome</keyword>
<gene>
    <name evidence="2" type="ORF">Sste5346_001194</name>
</gene>
<feature type="region of interest" description="Disordered" evidence="1">
    <location>
        <begin position="26"/>
        <end position="60"/>
    </location>
</feature>
<name>A0ABR3ZQQ8_9PEZI</name>
<reference evidence="2 3" key="1">
    <citation type="journal article" date="2024" name="IMA Fungus">
        <title>IMA Genome - F19 : A genome assembly and annotation guide to empower mycologists, including annotated draft genome sequences of Ceratocystis pirilliformis, Diaporthe australafricana, Fusarium ophioides, Paecilomyces lecythidis, and Sporothrix stenoceras.</title>
        <authorList>
            <person name="Aylward J."/>
            <person name="Wilson A.M."/>
            <person name="Visagie C.M."/>
            <person name="Spraker J."/>
            <person name="Barnes I."/>
            <person name="Buitendag C."/>
            <person name="Ceriani C."/>
            <person name="Del Mar Angel L."/>
            <person name="du Plessis D."/>
            <person name="Fuchs T."/>
            <person name="Gasser K."/>
            <person name="Kramer D."/>
            <person name="Li W."/>
            <person name="Munsamy K."/>
            <person name="Piso A."/>
            <person name="Price J.L."/>
            <person name="Sonnekus B."/>
            <person name="Thomas C."/>
            <person name="van der Nest A."/>
            <person name="van Dijk A."/>
            <person name="van Heerden A."/>
            <person name="van Vuuren N."/>
            <person name="Yilmaz N."/>
            <person name="Duong T.A."/>
            <person name="van der Merwe N.A."/>
            <person name="Wingfield M.J."/>
            <person name="Wingfield B.D."/>
        </authorList>
    </citation>
    <scope>NUCLEOTIDE SEQUENCE [LARGE SCALE GENOMIC DNA]</scope>
    <source>
        <strain evidence="2 3">CMW 5346</strain>
    </source>
</reference>
<dbReference type="Proteomes" id="UP001583186">
    <property type="component" value="Unassembled WGS sequence"/>
</dbReference>
<feature type="compositionally biased region" description="Basic and acidic residues" evidence="1">
    <location>
        <begin position="26"/>
        <end position="42"/>
    </location>
</feature>
<proteinExistence type="predicted"/>
<feature type="compositionally biased region" description="Low complexity" evidence="1">
    <location>
        <begin position="392"/>
        <end position="410"/>
    </location>
</feature>
<evidence type="ECO:0000313" key="2">
    <source>
        <dbReference type="EMBL" id="KAL1902750.1"/>
    </source>
</evidence>
<sequence length="509" mass="57834">MPPALYDAVDIANALRNEALPALQALEEHPSLRDRDLRRFEQDDPPPYESSTDTDEDDLLERVLPTHQGELSSEDREMFNAPLTKQERQSMVSSLSSKYYAGNRYRLEERIQRRRVERWAGRHRDPEVRRLLAPRGKGEKIWLAERRLAIISRHIVKRRWQKLGVWNPKWGIPEPDTVPVESMSRGQHLGHWAWDHCDEPESYPDQSAPDYPVRRAIELRQGLSHGEHAPVQPRSHLTASSSDSQAESFITSRPWFQLPLEQVELLQRKWRFDGRDRRKGQSIKSDIVKRWKDRGDWQDKWHDQFSGDTLVGWKWRHESPSPEPEDISDVENLAGLELTPSETDAFENIPSPPRTPPPQPYHYEIDLSVEPTNPFTKALQDGKRAQLAAAAEAAAAEAAETAKNAGADAPPAEKEAPPRATRQRRAKPQPEEPSRPVRRSVRIASLAANKPPVPAKPQPAQQTRAGKGRQPTKQATLPAKSRSKQSRGAKATKGTTGVAKQKPAPKRRR</sequence>
<organism evidence="2 3">
    <name type="scientific">Sporothrix stenoceras</name>
    <dbReference type="NCBI Taxonomy" id="5173"/>
    <lineage>
        <taxon>Eukaryota</taxon>
        <taxon>Fungi</taxon>
        <taxon>Dikarya</taxon>
        <taxon>Ascomycota</taxon>
        <taxon>Pezizomycotina</taxon>
        <taxon>Sordariomycetes</taxon>
        <taxon>Sordariomycetidae</taxon>
        <taxon>Ophiostomatales</taxon>
        <taxon>Ophiostomataceae</taxon>
        <taxon>Sporothrix</taxon>
    </lineage>
</organism>
<accession>A0ABR3ZQQ8</accession>
<comment type="caution">
    <text evidence="2">The sequence shown here is derived from an EMBL/GenBank/DDBJ whole genome shotgun (WGS) entry which is preliminary data.</text>
</comment>
<feature type="region of interest" description="Disordered" evidence="1">
    <location>
        <begin position="224"/>
        <end position="243"/>
    </location>
</feature>
<protein>
    <submittedName>
        <fullName evidence="2">Uncharacterized protein</fullName>
    </submittedName>
</protein>
<feature type="region of interest" description="Disordered" evidence="1">
    <location>
        <begin position="338"/>
        <end position="375"/>
    </location>
</feature>
<evidence type="ECO:0000256" key="1">
    <source>
        <dbReference type="SAM" id="MobiDB-lite"/>
    </source>
</evidence>